<protein>
    <recommendedName>
        <fullName evidence="2">SAP domain-containing protein</fullName>
    </recommendedName>
</protein>
<feature type="compositionally biased region" description="Basic and acidic residues" evidence="1">
    <location>
        <begin position="71"/>
        <end position="86"/>
    </location>
</feature>
<evidence type="ECO:0000259" key="2">
    <source>
        <dbReference type="PROSITE" id="PS50800"/>
    </source>
</evidence>
<dbReference type="OrthoDB" id="445357at2759"/>
<dbReference type="Proteomes" id="UP000232323">
    <property type="component" value="Unassembled WGS sequence"/>
</dbReference>
<name>A0A250WVU6_9CHLO</name>
<accession>A0A250WVU6</accession>
<dbReference type="PROSITE" id="PS50800">
    <property type="entry name" value="SAP"/>
    <property type="match status" value="1"/>
</dbReference>
<dbReference type="SMART" id="SM00513">
    <property type="entry name" value="SAP"/>
    <property type="match status" value="1"/>
</dbReference>
<dbReference type="EMBL" id="BEGY01000010">
    <property type="protein sequence ID" value="GAX74948.1"/>
    <property type="molecule type" value="Genomic_DNA"/>
</dbReference>
<sequence length="165" mass="18282">MNQDLRNLPARGILGSTGFIWTKVTASSAPRISDVEPDQVITTDDTTEALIRVLKTQRQGGQGKQAGAKQAADKQKRPLDNAEASKQKKQGITFTPPQLSCGKDDAHKRVYTTDDLKGKTVKELQDLLKARSMPVSGKKEALMQRIIDYQRRQKMAAEENSFTPN</sequence>
<reference evidence="3 4" key="1">
    <citation type="submission" date="2017-08" db="EMBL/GenBank/DDBJ databases">
        <title>Acidophilic green algal genome provides insights into adaptation to an acidic environment.</title>
        <authorList>
            <person name="Hirooka S."/>
            <person name="Hirose Y."/>
            <person name="Kanesaki Y."/>
            <person name="Higuchi S."/>
            <person name="Fujiwara T."/>
            <person name="Onuma R."/>
            <person name="Era A."/>
            <person name="Ohbayashi R."/>
            <person name="Uzuka A."/>
            <person name="Nozaki H."/>
            <person name="Yoshikawa H."/>
            <person name="Miyagishima S.Y."/>
        </authorList>
    </citation>
    <scope>NUCLEOTIDE SEQUENCE [LARGE SCALE GENOMIC DNA]</scope>
    <source>
        <strain evidence="3 4">NIES-2499</strain>
    </source>
</reference>
<dbReference type="InterPro" id="IPR036361">
    <property type="entry name" value="SAP_dom_sf"/>
</dbReference>
<dbReference type="Gene3D" id="1.10.720.30">
    <property type="entry name" value="SAP domain"/>
    <property type="match status" value="1"/>
</dbReference>
<evidence type="ECO:0000313" key="3">
    <source>
        <dbReference type="EMBL" id="GAX74948.1"/>
    </source>
</evidence>
<keyword evidence="4" id="KW-1185">Reference proteome</keyword>
<gene>
    <name evidence="3" type="ORF">CEUSTIGMA_g2394.t1</name>
</gene>
<feature type="region of interest" description="Disordered" evidence="1">
    <location>
        <begin position="56"/>
        <end position="106"/>
    </location>
</feature>
<dbReference type="AlphaFoldDB" id="A0A250WVU6"/>
<dbReference type="Pfam" id="PF02037">
    <property type="entry name" value="SAP"/>
    <property type="match status" value="1"/>
</dbReference>
<evidence type="ECO:0000256" key="1">
    <source>
        <dbReference type="SAM" id="MobiDB-lite"/>
    </source>
</evidence>
<dbReference type="InterPro" id="IPR003034">
    <property type="entry name" value="SAP_dom"/>
</dbReference>
<feature type="domain" description="SAP" evidence="2">
    <location>
        <begin position="116"/>
        <end position="150"/>
    </location>
</feature>
<dbReference type="SUPFAM" id="SSF68906">
    <property type="entry name" value="SAP domain"/>
    <property type="match status" value="1"/>
</dbReference>
<comment type="caution">
    <text evidence="3">The sequence shown here is derived from an EMBL/GenBank/DDBJ whole genome shotgun (WGS) entry which is preliminary data.</text>
</comment>
<evidence type="ECO:0000313" key="4">
    <source>
        <dbReference type="Proteomes" id="UP000232323"/>
    </source>
</evidence>
<proteinExistence type="predicted"/>
<organism evidence="3 4">
    <name type="scientific">Chlamydomonas eustigma</name>
    <dbReference type="NCBI Taxonomy" id="1157962"/>
    <lineage>
        <taxon>Eukaryota</taxon>
        <taxon>Viridiplantae</taxon>
        <taxon>Chlorophyta</taxon>
        <taxon>core chlorophytes</taxon>
        <taxon>Chlorophyceae</taxon>
        <taxon>CS clade</taxon>
        <taxon>Chlamydomonadales</taxon>
        <taxon>Chlamydomonadaceae</taxon>
        <taxon>Chlamydomonas</taxon>
    </lineage>
</organism>